<accession>A0AAW2UCP1</accession>
<evidence type="ECO:0000256" key="2">
    <source>
        <dbReference type="PROSITE-ProRule" id="PRU00708"/>
    </source>
</evidence>
<dbReference type="NCBIfam" id="TIGR00756">
    <property type="entry name" value="PPR"/>
    <property type="match status" value="1"/>
</dbReference>
<sequence>MITRQLKLEIFHRILVQQSKNVKNSCSFYRGYHMLDETPKPPCVSVHRFMLNLLHQNRQGEALDVFRKRLEVGLSEVDEVAIAIASKACVGRPRLGSQIHGFAIVSGFMSYVSVCNSLMNMYCKSRELRRALCIFENMKTPDTVSYNTVLSGFEDSTCALLFAREIHSVGVVFDAVTYTSVLRIVRTGRSLILVFNCTALF</sequence>
<dbReference type="Gene3D" id="1.25.40.10">
    <property type="entry name" value="Tetratricopeptide repeat domain"/>
    <property type="match status" value="1"/>
</dbReference>
<proteinExistence type="predicted"/>
<dbReference type="InterPro" id="IPR002885">
    <property type="entry name" value="PPR_rpt"/>
</dbReference>
<protein>
    <submittedName>
        <fullName evidence="3">Pentatricopeptide repeat-containing protein, mitochondrial</fullName>
    </submittedName>
</protein>
<dbReference type="PANTHER" id="PTHR47926">
    <property type="entry name" value="PENTATRICOPEPTIDE REPEAT-CONTAINING PROTEIN"/>
    <property type="match status" value="1"/>
</dbReference>
<dbReference type="GO" id="GO:0009451">
    <property type="term" value="P:RNA modification"/>
    <property type="evidence" value="ECO:0007669"/>
    <property type="project" value="InterPro"/>
</dbReference>
<reference evidence="3" key="1">
    <citation type="submission" date="2020-06" db="EMBL/GenBank/DDBJ databases">
        <authorList>
            <person name="Li T."/>
            <person name="Hu X."/>
            <person name="Zhang T."/>
            <person name="Song X."/>
            <person name="Zhang H."/>
            <person name="Dai N."/>
            <person name="Sheng W."/>
            <person name="Hou X."/>
            <person name="Wei L."/>
        </authorList>
    </citation>
    <scope>NUCLEOTIDE SEQUENCE</scope>
    <source>
        <strain evidence="3">G02</strain>
        <tissue evidence="3">Leaf</tissue>
    </source>
</reference>
<dbReference type="InterPro" id="IPR046960">
    <property type="entry name" value="PPR_At4g14850-like_plant"/>
</dbReference>
<keyword evidence="1" id="KW-0677">Repeat</keyword>
<comment type="caution">
    <text evidence="3">The sequence shown here is derived from an EMBL/GenBank/DDBJ whole genome shotgun (WGS) entry which is preliminary data.</text>
</comment>
<name>A0AAW2UCP1_SESRA</name>
<dbReference type="AlphaFoldDB" id="A0AAW2UCP1"/>
<evidence type="ECO:0000313" key="3">
    <source>
        <dbReference type="EMBL" id="KAL0414075.1"/>
    </source>
</evidence>
<reference evidence="3" key="2">
    <citation type="journal article" date="2024" name="Plant">
        <title>Genomic evolution and insights into agronomic trait innovations of Sesamum species.</title>
        <authorList>
            <person name="Miao H."/>
            <person name="Wang L."/>
            <person name="Qu L."/>
            <person name="Liu H."/>
            <person name="Sun Y."/>
            <person name="Le M."/>
            <person name="Wang Q."/>
            <person name="Wei S."/>
            <person name="Zheng Y."/>
            <person name="Lin W."/>
            <person name="Duan Y."/>
            <person name="Cao H."/>
            <person name="Xiong S."/>
            <person name="Wang X."/>
            <person name="Wei L."/>
            <person name="Li C."/>
            <person name="Ma Q."/>
            <person name="Ju M."/>
            <person name="Zhao R."/>
            <person name="Li G."/>
            <person name="Mu C."/>
            <person name="Tian Q."/>
            <person name="Mei H."/>
            <person name="Zhang T."/>
            <person name="Gao T."/>
            <person name="Zhang H."/>
        </authorList>
    </citation>
    <scope>NUCLEOTIDE SEQUENCE</scope>
    <source>
        <strain evidence="3">G02</strain>
    </source>
</reference>
<dbReference type="GO" id="GO:0003723">
    <property type="term" value="F:RNA binding"/>
    <property type="evidence" value="ECO:0007669"/>
    <property type="project" value="InterPro"/>
</dbReference>
<dbReference type="PROSITE" id="PS51375">
    <property type="entry name" value="PPR"/>
    <property type="match status" value="1"/>
</dbReference>
<dbReference type="InterPro" id="IPR011990">
    <property type="entry name" value="TPR-like_helical_dom_sf"/>
</dbReference>
<dbReference type="EMBL" id="JACGWJ010000006">
    <property type="protein sequence ID" value="KAL0414075.1"/>
    <property type="molecule type" value="Genomic_DNA"/>
</dbReference>
<feature type="repeat" description="PPR" evidence="2">
    <location>
        <begin position="111"/>
        <end position="145"/>
    </location>
</feature>
<organism evidence="3">
    <name type="scientific">Sesamum radiatum</name>
    <name type="common">Black benniseed</name>
    <dbReference type="NCBI Taxonomy" id="300843"/>
    <lineage>
        <taxon>Eukaryota</taxon>
        <taxon>Viridiplantae</taxon>
        <taxon>Streptophyta</taxon>
        <taxon>Embryophyta</taxon>
        <taxon>Tracheophyta</taxon>
        <taxon>Spermatophyta</taxon>
        <taxon>Magnoliopsida</taxon>
        <taxon>eudicotyledons</taxon>
        <taxon>Gunneridae</taxon>
        <taxon>Pentapetalae</taxon>
        <taxon>asterids</taxon>
        <taxon>lamiids</taxon>
        <taxon>Lamiales</taxon>
        <taxon>Pedaliaceae</taxon>
        <taxon>Sesamum</taxon>
    </lineage>
</organism>
<evidence type="ECO:0000256" key="1">
    <source>
        <dbReference type="ARBA" id="ARBA00022737"/>
    </source>
</evidence>
<dbReference type="Pfam" id="PF13041">
    <property type="entry name" value="PPR_2"/>
    <property type="match status" value="1"/>
</dbReference>
<gene>
    <name evidence="3" type="ORF">Sradi_1609200</name>
</gene>